<dbReference type="OrthoDB" id="9784739at2"/>
<dbReference type="GO" id="GO:0009245">
    <property type="term" value="P:lipid A biosynthetic process"/>
    <property type="evidence" value="ECO:0007669"/>
    <property type="project" value="UniProtKB-UniRule"/>
</dbReference>
<comment type="pathway">
    <text evidence="7">Bacterial outer membrane biogenesis; LPS lipid A biosynthesis.</text>
</comment>
<evidence type="ECO:0000256" key="3">
    <source>
        <dbReference type="ARBA" id="ARBA00022679"/>
    </source>
</evidence>
<proteinExistence type="inferred from homology"/>
<comment type="subunit">
    <text evidence="7">Homotrimer.</text>
</comment>
<evidence type="ECO:0000256" key="1">
    <source>
        <dbReference type="ARBA" id="ARBA00022516"/>
    </source>
</evidence>
<dbReference type="RefSeq" id="WP_111476584.1">
    <property type="nucleotide sequence ID" value="NZ_QHKM01000001.1"/>
</dbReference>
<dbReference type="HAMAP" id="MF_00523">
    <property type="entry name" value="LpxD"/>
    <property type="match status" value="1"/>
</dbReference>
<dbReference type="InterPro" id="IPR001451">
    <property type="entry name" value="Hexapep"/>
</dbReference>
<dbReference type="Gene3D" id="3.40.1390.10">
    <property type="entry name" value="MurE/MurF, N-terminal domain"/>
    <property type="match status" value="1"/>
</dbReference>
<dbReference type="PANTHER" id="PTHR43378:SF2">
    <property type="entry name" value="UDP-3-O-ACYLGLUCOSAMINE N-ACYLTRANSFERASE 1, MITOCHONDRIAL-RELATED"/>
    <property type="match status" value="1"/>
</dbReference>
<evidence type="ECO:0000256" key="4">
    <source>
        <dbReference type="ARBA" id="ARBA00022737"/>
    </source>
</evidence>
<comment type="caution">
    <text evidence="9">The sequence shown here is derived from an EMBL/GenBank/DDBJ whole genome shotgun (WGS) entry which is preliminary data.</text>
</comment>
<dbReference type="Pfam" id="PF04613">
    <property type="entry name" value="LpxD"/>
    <property type="match status" value="1"/>
</dbReference>
<keyword evidence="4 7" id="KW-0677">Repeat</keyword>
<dbReference type="PANTHER" id="PTHR43378">
    <property type="entry name" value="UDP-3-O-ACYLGLUCOSAMINE N-ACYLTRANSFERASE"/>
    <property type="match status" value="1"/>
</dbReference>
<dbReference type="GO" id="GO:0103118">
    <property type="term" value="F:UDP-3-O-[(3R)-3-hydroxyacyl]-glucosamine N-acyltransferase activity"/>
    <property type="evidence" value="ECO:0007669"/>
    <property type="project" value="UniProtKB-EC"/>
</dbReference>
<evidence type="ECO:0000313" key="9">
    <source>
        <dbReference type="EMBL" id="RAK69848.1"/>
    </source>
</evidence>
<comment type="similarity">
    <text evidence="7">Belongs to the transferase hexapeptide repeat family. LpxD subfamily.</text>
</comment>
<dbReference type="CDD" id="cd03352">
    <property type="entry name" value="LbH_LpxD"/>
    <property type="match status" value="1"/>
</dbReference>
<dbReference type="EMBL" id="QHKM01000001">
    <property type="protein sequence ID" value="RAK69848.1"/>
    <property type="molecule type" value="Genomic_DNA"/>
</dbReference>
<feature type="domain" description="UDP-3-O-[3-hydroxymyristoyl] glucosamine N-acyltransferase non-repeat region" evidence="8">
    <location>
        <begin position="22"/>
        <end position="89"/>
    </location>
</feature>
<keyword evidence="6 7" id="KW-0012">Acyltransferase</keyword>
<feature type="active site" description="Proton acceptor" evidence="7">
    <location>
        <position position="242"/>
    </location>
</feature>
<evidence type="ECO:0000259" key="8">
    <source>
        <dbReference type="Pfam" id="PF04613"/>
    </source>
</evidence>
<dbReference type="GO" id="GO:0016410">
    <property type="term" value="F:N-acyltransferase activity"/>
    <property type="evidence" value="ECO:0007669"/>
    <property type="project" value="InterPro"/>
</dbReference>
<dbReference type="UniPathway" id="UPA00973"/>
<dbReference type="SUPFAM" id="SSF51161">
    <property type="entry name" value="Trimeric LpxA-like enzymes"/>
    <property type="match status" value="1"/>
</dbReference>
<dbReference type="Proteomes" id="UP000248553">
    <property type="component" value="Unassembled WGS sequence"/>
</dbReference>
<dbReference type="InterPro" id="IPR020573">
    <property type="entry name" value="UDP_GlcNAc_AcTrfase_non-rep"/>
</dbReference>
<keyword evidence="10" id="KW-1185">Reference proteome</keyword>
<dbReference type="GO" id="GO:0016020">
    <property type="term" value="C:membrane"/>
    <property type="evidence" value="ECO:0007669"/>
    <property type="project" value="GOC"/>
</dbReference>
<sequence length="349" mass="36872">MEFTVGQIAGVLNGTVEGDATLRVDRLAKIEEARAGAVAFLSNPKYEPHLYSTGASAVIVSRTLELKQPVTAALIRVDDPYLGFTALLEFYQQFTRAGKRGVEQPSFVGPGSAIGDEGYRGAFSYVGDNCQIGRGVLIFPHATIGDRCRIGEGTIIYAGAKIYADTVIGARCVIHAGAVIGSDGFGFAPQPDGSYRPIPQIGNVVLEDNVSIGANATIDCATMGSTIIREGSKIDNLVQIAHNVEIGRHTVVASQSGISGSTKVGNYCVLAGQVGLAGHLTLADRTTVTAQSGVGKSVKEEGTFLQGAPAFNLRDSLRANAVFRHLPDLERRLLKLERAQEKPDAAEKS</sequence>
<dbReference type="AlphaFoldDB" id="A0A328BXL6"/>
<dbReference type="Gene3D" id="2.160.10.10">
    <property type="entry name" value="Hexapeptide repeat proteins"/>
    <property type="match status" value="1"/>
</dbReference>
<accession>A0A328BXL6</accession>
<evidence type="ECO:0000256" key="6">
    <source>
        <dbReference type="ARBA" id="ARBA00023315"/>
    </source>
</evidence>
<dbReference type="EC" id="2.3.1.191" evidence="7"/>
<comment type="function">
    <text evidence="7">Catalyzes the N-acylation of UDP-3-O-acylglucosamine using 3-hydroxyacyl-ACP as the acyl donor. Is involved in the biosynthesis of lipid A, a phosphorylated glycolipid that anchors the lipopolysaccharide to the outer membrane of the cell.</text>
</comment>
<comment type="catalytic activity">
    <reaction evidence="7">
        <text>a UDP-3-O-[(3R)-3-hydroxyacyl]-alpha-D-glucosamine + a (3R)-hydroxyacyl-[ACP] = a UDP-2-N,3-O-bis[(3R)-3-hydroxyacyl]-alpha-D-glucosamine + holo-[ACP] + H(+)</text>
        <dbReference type="Rhea" id="RHEA:53836"/>
        <dbReference type="Rhea" id="RHEA-COMP:9685"/>
        <dbReference type="Rhea" id="RHEA-COMP:9945"/>
        <dbReference type="ChEBI" id="CHEBI:15378"/>
        <dbReference type="ChEBI" id="CHEBI:64479"/>
        <dbReference type="ChEBI" id="CHEBI:78827"/>
        <dbReference type="ChEBI" id="CHEBI:137740"/>
        <dbReference type="ChEBI" id="CHEBI:137748"/>
        <dbReference type="EC" id="2.3.1.191"/>
    </reaction>
</comment>
<dbReference type="NCBIfam" id="TIGR01853">
    <property type="entry name" value="lipid_A_lpxD"/>
    <property type="match status" value="1"/>
</dbReference>
<name>A0A328BXL6_9BACT</name>
<keyword evidence="3 7" id="KW-0808">Transferase</keyword>
<evidence type="ECO:0000256" key="2">
    <source>
        <dbReference type="ARBA" id="ARBA00022556"/>
    </source>
</evidence>
<dbReference type="InterPro" id="IPR007691">
    <property type="entry name" value="LpxD"/>
</dbReference>
<keyword evidence="1 7" id="KW-0444">Lipid biosynthesis</keyword>
<gene>
    <name evidence="7 9" type="primary">lpxD</name>
    <name evidence="9" type="ORF">DLM85_03050</name>
</gene>
<keyword evidence="5 7" id="KW-0443">Lipid metabolism</keyword>
<dbReference type="NCBIfam" id="NF002060">
    <property type="entry name" value="PRK00892.1"/>
    <property type="match status" value="1"/>
</dbReference>
<evidence type="ECO:0000256" key="5">
    <source>
        <dbReference type="ARBA" id="ARBA00023098"/>
    </source>
</evidence>
<evidence type="ECO:0000256" key="7">
    <source>
        <dbReference type="HAMAP-Rule" id="MF_00523"/>
    </source>
</evidence>
<dbReference type="Pfam" id="PF00132">
    <property type="entry name" value="Hexapep"/>
    <property type="match status" value="2"/>
</dbReference>
<protein>
    <recommendedName>
        <fullName evidence="7">UDP-3-O-acylglucosamine N-acyltransferase</fullName>
        <ecNumber evidence="7">2.3.1.191</ecNumber>
    </recommendedName>
</protein>
<dbReference type="InterPro" id="IPR011004">
    <property type="entry name" value="Trimer_LpxA-like_sf"/>
</dbReference>
<organism evidence="9 10">
    <name type="scientific">Hymenobacter edaphi</name>
    <dbReference type="NCBI Taxonomy" id="2211146"/>
    <lineage>
        <taxon>Bacteria</taxon>
        <taxon>Pseudomonadati</taxon>
        <taxon>Bacteroidota</taxon>
        <taxon>Cytophagia</taxon>
        <taxon>Cytophagales</taxon>
        <taxon>Hymenobacteraceae</taxon>
        <taxon>Hymenobacter</taxon>
    </lineage>
</organism>
<evidence type="ECO:0000313" key="10">
    <source>
        <dbReference type="Proteomes" id="UP000248553"/>
    </source>
</evidence>
<keyword evidence="2 7" id="KW-0441">Lipid A biosynthesis</keyword>
<reference evidence="10" key="1">
    <citation type="submission" date="2018-05" db="EMBL/GenBank/DDBJ databases">
        <authorList>
            <person name="Nie L."/>
        </authorList>
    </citation>
    <scope>NUCLEOTIDE SEQUENCE [LARGE SCALE GENOMIC DNA]</scope>
    <source>
        <strain evidence="10">NL</strain>
    </source>
</reference>